<evidence type="ECO:0000256" key="1">
    <source>
        <dbReference type="SAM" id="Phobius"/>
    </source>
</evidence>
<name>A0AAV6ZXY2_ENGPU</name>
<keyword evidence="1" id="KW-0812">Transmembrane</keyword>
<accession>A0AAV6ZXY2</accession>
<evidence type="ECO:0000313" key="3">
    <source>
        <dbReference type="Proteomes" id="UP000824782"/>
    </source>
</evidence>
<proteinExistence type="predicted"/>
<evidence type="ECO:0000313" key="2">
    <source>
        <dbReference type="EMBL" id="KAG8553852.1"/>
    </source>
</evidence>
<comment type="caution">
    <text evidence="2">The sequence shown here is derived from an EMBL/GenBank/DDBJ whole genome shotgun (WGS) entry which is preliminary data.</text>
</comment>
<organism evidence="2 3">
    <name type="scientific">Engystomops pustulosus</name>
    <name type="common">Tungara frog</name>
    <name type="synonym">Physalaemus pustulosus</name>
    <dbReference type="NCBI Taxonomy" id="76066"/>
    <lineage>
        <taxon>Eukaryota</taxon>
        <taxon>Metazoa</taxon>
        <taxon>Chordata</taxon>
        <taxon>Craniata</taxon>
        <taxon>Vertebrata</taxon>
        <taxon>Euteleostomi</taxon>
        <taxon>Amphibia</taxon>
        <taxon>Batrachia</taxon>
        <taxon>Anura</taxon>
        <taxon>Neobatrachia</taxon>
        <taxon>Hyloidea</taxon>
        <taxon>Leptodactylidae</taxon>
        <taxon>Leiuperinae</taxon>
        <taxon>Engystomops</taxon>
    </lineage>
</organism>
<keyword evidence="3" id="KW-1185">Reference proteome</keyword>
<keyword evidence="1" id="KW-1133">Transmembrane helix</keyword>
<dbReference type="Proteomes" id="UP000824782">
    <property type="component" value="Unassembled WGS sequence"/>
</dbReference>
<protein>
    <submittedName>
        <fullName evidence="2">Uncharacterized protein</fullName>
    </submittedName>
</protein>
<gene>
    <name evidence="2" type="ORF">GDO81_003577</name>
</gene>
<sequence length="95" mass="11233">MNKLSLEAFTFTELQGSPVIRSPLINLLFSILWHNTSKLYCPTCILTRSQMLPVVFLPLIYCFFKFFLKYIYFLKYMVIVRPLSHKLLKIIQPAQ</sequence>
<keyword evidence="1" id="KW-0472">Membrane</keyword>
<dbReference type="EMBL" id="WNYA01000010">
    <property type="protein sequence ID" value="KAG8553852.1"/>
    <property type="molecule type" value="Genomic_DNA"/>
</dbReference>
<reference evidence="2" key="1">
    <citation type="thesis" date="2020" institute="ProQuest LLC" country="789 East Eisenhower Parkway, Ann Arbor, MI, USA">
        <title>Comparative Genomics and Chromosome Evolution.</title>
        <authorList>
            <person name="Mudd A.B."/>
        </authorList>
    </citation>
    <scope>NUCLEOTIDE SEQUENCE</scope>
    <source>
        <strain evidence="2">237g6f4</strain>
        <tissue evidence="2">Blood</tissue>
    </source>
</reference>
<dbReference type="AlphaFoldDB" id="A0AAV6ZXY2"/>
<feature type="transmembrane region" description="Helical" evidence="1">
    <location>
        <begin position="55"/>
        <end position="74"/>
    </location>
</feature>